<dbReference type="EMBL" id="DVIT01000037">
    <property type="protein sequence ID" value="HIS47888.1"/>
    <property type="molecule type" value="Genomic_DNA"/>
</dbReference>
<accession>A0A9D1F578</accession>
<dbReference type="SUPFAM" id="SSF52540">
    <property type="entry name" value="P-loop containing nucleoside triphosphate hydrolases"/>
    <property type="match status" value="1"/>
</dbReference>
<proteinExistence type="predicted"/>
<reference evidence="1" key="2">
    <citation type="journal article" date="2021" name="PeerJ">
        <title>Extensive microbial diversity within the chicken gut microbiome revealed by metagenomics and culture.</title>
        <authorList>
            <person name="Gilroy R."/>
            <person name="Ravi A."/>
            <person name="Getino M."/>
            <person name="Pursley I."/>
            <person name="Horton D.L."/>
            <person name="Alikhan N.F."/>
            <person name="Baker D."/>
            <person name="Gharbi K."/>
            <person name="Hall N."/>
            <person name="Watson M."/>
            <person name="Adriaenssens E.M."/>
            <person name="Foster-Nyarko E."/>
            <person name="Jarju S."/>
            <person name="Secka A."/>
            <person name="Antonio M."/>
            <person name="Oren A."/>
            <person name="Chaudhuri R.R."/>
            <person name="La Ragione R."/>
            <person name="Hildebrand F."/>
            <person name="Pallen M.J."/>
        </authorList>
    </citation>
    <scope>NUCLEOTIDE SEQUENCE</scope>
    <source>
        <strain evidence="1">CHK178-757</strain>
    </source>
</reference>
<dbReference type="Proteomes" id="UP000823927">
    <property type="component" value="Unassembled WGS sequence"/>
</dbReference>
<protein>
    <recommendedName>
        <fullName evidence="3">CobQ/CobB/MinD/ParA nucleotide binding domain-containing protein</fullName>
    </recommendedName>
</protein>
<comment type="caution">
    <text evidence="1">The sequence shown here is derived from an EMBL/GenBank/DDBJ whole genome shotgun (WGS) entry which is preliminary data.</text>
</comment>
<organism evidence="1 2">
    <name type="scientific">Candidatus Scybalocola faecigallinarum</name>
    <dbReference type="NCBI Taxonomy" id="2840941"/>
    <lineage>
        <taxon>Bacteria</taxon>
        <taxon>Bacillati</taxon>
        <taxon>Bacillota</taxon>
        <taxon>Clostridia</taxon>
        <taxon>Lachnospirales</taxon>
        <taxon>Lachnospiraceae</taxon>
        <taxon>Lachnospiraceae incertae sedis</taxon>
        <taxon>Candidatus Scybalocola (ex Gilroy et al. 2021)</taxon>
    </lineage>
</organism>
<evidence type="ECO:0000313" key="1">
    <source>
        <dbReference type="EMBL" id="HIS47888.1"/>
    </source>
</evidence>
<dbReference type="AlphaFoldDB" id="A0A9D1F578"/>
<name>A0A9D1F578_9FIRM</name>
<evidence type="ECO:0000313" key="2">
    <source>
        <dbReference type="Proteomes" id="UP000823927"/>
    </source>
</evidence>
<sequence>MSGLIKELIGNKTNFVFIGEAGSGKSEIAINFARYLKELGDKPVHFFDMDMTKPLFRSRDVIADIEALGIRFHHEEQFYDAPVQVGGVNIHLKDDDCYVVMDVGGDHIGARAIGGYAPKINKDNTMVYYVLNAFRPWSGDIDHIDGTLGMILGTSHIRLEHVHMVSNPNAGISTTAEEFLEGARKMEEMVCPYKPLDFACVKEDLYEEVKNKTAVPLMPIHLYLTYPWVNVPGDEDGQSIGE</sequence>
<reference evidence="1" key="1">
    <citation type="submission" date="2020-10" db="EMBL/GenBank/DDBJ databases">
        <authorList>
            <person name="Gilroy R."/>
        </authorList>
    </citation>
    <scope>NUCLEOTIDE SEQUENCE</scope>
    <source>
        <strain evidence="1">CHK178-757</strain>
    </source>
</reference>
<evidence type="ECO:0008006" key="3">
    <source>
        <dbReference type="Google" id="ProtNLM"/>
    </source>
</evidence>
<dbReference type="InterPro" id="IPR027417">
    <property type="entry name" value="P-loop_NTPase"/>
</dbReference>
<gene>
    <name evidence="1" type="ORF">IAB46_10140</name>
</gene>